<gene>
    <name evidence="6" type="ORF">SADO_16193</name>
</gene>
<comment type="catalytic activity">
    <reaction evidence="2">
        <text>2 GTP = 3',3'-c-di-GMP + 2 diphosphate</text>
        <dbReference type="Rhea" id="RHEA:24898"/>
        <dbReference type="ChEBI" id="CHEBI:33019"/>
        <dbReference type="ChEBI" id="CHEBI:37565"/>
        <dbReference type="ChEBI" id="CHEBI:58805"/>
        <dbReference type="EC" id="2.7.7.65"/>
    </reaction>
</comment>
<evidence type="ECO:0000313" key="6">
    <source>
        <dbReference type="EMBL" id="MES1930800.1"/>
    </source>
</evidence>
<dbReference type="SMART" id="SM00267">
    <property type="entry name" value="GGDEF"/>
    <property type="match status" value="1"/>
</dbReference>
<keyword evidence="4" id="KW-0472">Membrane</keyword>
<dbReference type="InterPro" id="IPR050469">
    <property type="entry name" value="Diguanylate_Cyclase"/>
</dbReference>
<accession>A0ABV2B4I7</accession>
<keyword evidence="4" id="KW-1133">Transmembrane helix</keyword>
<comment type="caution">
    <text evidence="6">The sequence shown here is derived from an EMBL/GenBank/DDBJ whole genome shotgun (WGS) entry which is preliminary data.</text>
</comment>
<dbReference type="PROSITE" id="PS50887">
    <property type="entry name" value="GGDEF"/>
    <property type="match status" value="1"/>
</dbReference>
<evidence type="ECO:0000256" key="1">
    <source>
        <dbReference type="ARBA" id="ARBA00012528"/>
    </source>
</evidence>
<dbReference type="PANTHER" id="PTHR45138:SF9">
    <property type="entry name" value="DIGUANYLATE CYCLASE DGCM-RELATED"/>
    <property type="match status" value="1"/>
</dbReference>
<dbReference type="InterPro" id="IPR043128">
    <property type="entry name" value="Rev_trsase/Diguanyl_cyclase"/>
</dbReference>
<proteinExistence type="predicted"/>
<feature type="transmembrane region" description="Helical" evidence="4">
    <location>
        <begin position="20"/>
        <end position="40"/>
    </location>
</feature>
<dbReference type="Gene3D" id="3.30.70.270">
    <property type="match status" value="1"/>
</dbReference>
<dbReference type="InterPro" id="IPR000160">
    <property type="entry name" value="GGDEF_dom"/>
</dbReference>
<feature type="domain" description="GGDEF" evidence="5">
    <location>
        <begin position="216"/>
        <end position="348"/>
    </location>
</feature>
<dbReference type="InterPro" id="IPR029787">
    <property type="entry name" value="Nucleotide_cyclase"/>
</dbReference>
<evidence type="ECO:0000259" key="5">
    <source>
        <dbReference type="PROSITE" id="PS50887"/>
    </source>
</evidence>
<dbReference type="EMBL" id="APND01000006">
    <property type="protein sequence ID" value="MES1930800.1"/>
    <property type="molecule type" value="Genomic_DNA"/>
</dbReference>
<organism evidence="6 7">
    <name type="scientific">Salinisphaera dokdonensis CL-ES53</name>
    <dbReference type="NCBI Taxonomy" id="1304272"/>
    <lineage>
        <taxon>Bacteria</taxon>
        <taxon>Pseudomonadati</taxon>
        <taxon>Pseudomonadota</taxon>
        <taxon>Gammaproteobacteria</taxon>
        <taxon>Salinisphaerales</taxon>
        <taxon>Salinisphaeraceae</taxon>
        <taxon>Salinisphaera</taxon>
    </lineage>
</organism>
<name>A0ABV2B4I7_9GAMM</name>
<dbReference type="PANTHER" id="PTHR45138">
    <property type="entry name" value="REGULATORY COMPONENTS OF SENSORY TRANSDUCTION SYSTEM"/>
    <property type="match status" value="1"/>
</dbReference>
<feature type="transmembrane region" description="Helical" evidence="4">
    <location>
        <begin position="71"/>
        <end position="91"/>
    </location>
</feature>
<feature type="region of interest" description="Disordered" evidence="3">
    <location>
        <begin position="366"/>
        <end position="388"/>
    </location>
</feature>
<dbReference type="EC" id="2.7.7.65" evidence="1"/>
<keyword evidence="4" id="KW-0812">Transmembrane</keyword>
<protein>
    <recommendedName>
        <fullName evidence="1">diguanylate cyclase</fullName>
        <ecNumber evidence="1">2.7.7.65</ecNumber>
    </recommendedName>
</protein>
<feature type="transmembrane region" description="Helical" evidence="4">
    <location>
        <begin position="151"/>
        <end position="172"/>
    </location>
</feature>
<evidence type="ECO:0000256" key="2">
    <source>
        <dbReference type="ARBA" id="ARBA00034247"/>
    </source>
</evidence>
<dbReference type="Pfam" id="PF00990">
    <property type="entry name" value="GGDEF"/>
    <property type="match status" value="1"/>
</dbReference>
<dbReference type="Proteomes" id="UP001460888">
    <property type="component" value="Unassembled WGS sequence"/>
</dbReference>
<keyword evidence="7" id="KW-1185">Reference proteome</keyword>
<dbReference type="CDD" id="cd01949">
    <property type="entry name" value="GGDEF"/>
    <property type="match status" value="1"/>
</dbReference>
<feature type="transmembrane region" description="Helical" evidence="4">
    <location>
        <begin position="46"/>
        <end position="64"/>
    </location>
</feature>
<reference evidence="6 7" key="1">
    <citation type="submission" date="2013-03" db="EMBL/GenBank/DDBJ databases">
        <title>Salinisphaera dokdonensis CL-ES53 Genome Sequencing.</title>
        <authorList>
            <person name="Li C."/>
            <person name="Lai Q."/>
            <person name="Shao Z."/>
        </authorList>
    </citation>
    <scope>NUCLEOTIDE SEQUENCE [LARGE SCALE GENOMIC DNA]</scope>
    <source>
        <strain evidence="6 7">CL-ES53</strain>
    </source>
</reference>
<sequence length="388" mass="42776">MSIERLPRRTTAHSAFWMMVRRVTVLAACVDVALFCFFLAVGSPILAWINVISVSLYLVAYRLLQQRRNRAALILIWTEVLGHAVLGTLLTGWGAGFNYYLLMFIPAIMVSGNWRTVVPPLLVLFAAYVGLHEVSRFYGALEPLGATALTVLYVFNISVFFAMASSTARFYYAMVRKTEGKLRDLATRDTLTGLFNRRHLMELAHVERRRADHEDVPLSLVIADIDDFKQINDRLGHDAGDLVLRQVGEALRESCRSHDTVARWGGEEFLFLLPQTSAEAARDFAERVRRAVEALGIGPDAQSFHCTVSLGVATLDADESLEEAIGRADHALYRSKAEGRNRVTAATLEADVALGQDSAQVIDLHPEATGLDGGPEDRPRPGGVPLAG</sequence>
<evidence type="ECO:0000313" key="7">
    <source>
        <dbReference type="Proteomes" id="UP001460888"/>
    </source>
</evidence>
<evidence type="ECO:0000256" key="4">
    <source>
        <dbReference type="SAM" id="Phobius"/>
    </source>
</evidence>
<evidence type="ECO:0000256" key="3">
    <source>
        <dbReference type="SAM" id="MobiDB-lite"/>
    </source>
</evidence>
<dbReference type="SUPFAM" id="SSF55073">
    <property type="entry name" value="Nucleotide cyclase"/>
    <property type="match status" value="1"/>
</dbReference>
<dbReference type="NCBIfam" id="TIGR00254">
    <property type="entry name" value="GGDEF"/>
    <property type="match status" value="1"/>
</dbReference>